<dbReference type="PROSITE" id="PS00187">
    <property type="entry name" value="TPP_ENZYMES"/>
    <property type="match status" value="1"/>
</dbReference>
<gene>
    <name evidence="13" type="ORF">O1V66_01350</name>
</gene>
<feature type="domain" description="Thiamine pyrophosphate enzyme TPP-binding" evidence="11">
    <location>
        <begin position="399"/>
        <end position="520"/>
    </location>
</feature>
<comment type="cofactor">
    <cofactor evidence="2">
        <name>thiamine diphosphate</name>
        <dbReference type="ChEBI" id="CHEBI:58937"/>
    </cofactor>
</comment>
<dbReference type="PIRSF" id="PIRSF036565">
    <property type="entry name" value="Pyruvt_ip_decrb"/>
    <property type="match status" value="1"/>
</dbReference>
<keyword evidence="14" id="KW-1185">Reference proteome</keyword>
<proteinExistence type="inferred from homology"/>
<dbReference type="InterPro" id="IPR000399">
    <property type="entry name" value="TPP-bd_CS"/>
</dbReference>
<dbReference type="PANTHER" id="PTHR43452:SF30">
    <property type="entry name" value="PYRUVATE DECARBOXYLASE ISOZYME 1-RELATED"/>
    <property type="match status" value="1"/>
</dbReference>
<keyword evidence="6" id="KW-0460">Magnesium</keyword>
<dbReference type="InterPro" id="IPR029035">
    <property type="entry name" value="DHS-like_NAD/FAD-binding_dom"/>
</dbReference>
<organism evidence="13 14">
    <name type="scientific">Rouxiella chamberiensis</name>
    <dbReference type="NCBI Taxonomy" id="1513468"/>
    <lineage>
        <taxon>Bacteria</taxon>
        <taxon>Pseudomonadati</taxon>
        <taxon>Pseudomonadota</taxon>
        <taxon>Gammaproteobacteria</taxon>
        <taxon>Enterobacterales</taxon>
        <taxon>Yersiniaceae</taxon>
        <taxon>Rouxiella</taxon>
    </lineage>
</organism>
<keyword evidence="7 9" id="KW-0786">Thiamine pyrophosphate</keyword>
<evidence type="ECO:0000256" key="6">
    <source>
        <dbReference type="ARBA" id="ARBA00022842"/>
    </source>
</evidence>
<dbReference type="InterPro" id="IPR011766">
    <property type="entry name" value="TPP_enzyme_TPP-bd"/>
</dbReference>
<dbReference type="Proteomes" id="UP001164712">
    <property type="component" value="Chromosome"/>
</dbReference>
<evidence type="ECO:0000256" key="7">
    <source>
        <dbReference type="ARBA" id="ARBA00023052"/>
    </source>
</evidence>
<feature type="domain" description="Thiamine pyrophosphate enzyme central" evidence="10">
    <location>
        <begin position="201"/>
        <end position="324"/>
    </location>
</feature>
<evidence type="ECO:0000256" key="3">
    <source>
        <dbReference type="ARBA" id="ARBA00007812"/>
    </source>
</evidence>
<evidence type="ECO:0000313" key="13">
    <source>
        <dbReference type="EMBL" id="WAT01465.1"/>
    </source>
</evidence>
<dbReference type="InterPro" id="IPR047213">
    <property type="entry name" value="TPP_PYR_PDC_IPDC-like"/>
</dbReference>
<keyword evidence="5" id="KW-0210">Decarboxylase</keyword>
<comment type="similarity">
    <text evidence="3 9">Belongs to the TPP enzyme family.</text>
</comment>
<evidence type="ECO:0000313" key="14">
    <source>
        <dbReference type="Proteomes" id="UP001164712"/>
    </source>
</evidence>
<evidence type="ECO:0000259" key="10">
    <source>
        <dbReference type="Pfam" id="PF00205"/>
    </source>
</evidence>
<accession>A0ABY7HQL9</accession>
<dbReference type="InterPro" id="IPR012110">
    <property type="entry name" value="PDC/IPDC-like"/>
</dbReference>
<dbReference type="PANTHER" id="PTHR43452">
    <property type="entry name" value="PYRUVATE DECARBOXYLASE"/>
    <property type="match status" value="1"/>
</dbReference>
<dbReference type="CDD" id="cd07038">
    <property type="entry name" value="TPP_PYR_PDC_IPDC_like"/>
    <property type="match status" value="1"/>
</dbReference>
<evidence type="ECO:0000256" key="8">
    <source>
        <dbReference type="ARBA" id="ARBA00023239"/>
    </source>
</evidence>
<dbReference type="Pfam" id="PF00205">
    <property type="entry name" value="TPP_enzyme_M"/>
    <property type="match status" value="1"/>
</dbReference>
<dbReference type="Gene3D" id="3.40.50.970">
    <property type="match status" value="2"/>
</dbReference>
<dbReference type="SUPFAM" id="SSF52518">
    <property type="entry name" value="Thiamin diphosphate-binding fold (THDP-binding)"/>
    <property type="match status" value="2"/>
</dbReference>
<dbReference type="InterPro" id="IPR012000">
    <property type="entry name" value="Thiamin_PyroP_enz_cen_dom"/>
</dbReference>
<keyword evidence="4" id="KW-0479">Metal-binding</keyword>
<dbReference type="InterPro" id="IPR012001">
    <property type="entry name" value="Thiamin_PyroP_enz_TPP-bd_dom"/>
</dbReference>
<evidence type="ECO:0000259" key="11">
    <source>
        <dbReference type="Pfam" id="PF02775"/>
    </source>
</evidence>
<dbReference type="SUPFAM" id="SSF52467">
    <property type="entry name" value="DHS-like NAD/FAD-binding domain"/>
    <property type="match status" value="1"/>
</dbReference>
<dbReference type="CDD" id="cd02005">
    <property type="entry name" value="TPP_PDC_IPDC"/>
    <property type="match status" value="1"/>
</dbReference>
<dbReference type="Pfam" id="PF02775">
    <property type="entry name" value="TPP_enzyme_C"/>
    <property type="match status" value="1"/>
</dbReference>
<sequence>MSNLCSVGDYLVERLSQLGIDEMFGVPGDYNLQFLDSVIAHPRLKWIGCSNELNAAYGADGYGRSKPAAALLTTFGVGELSALNGIAGSYAEYVPVIHIVGAPALAAQNNHELLHHSLGDGDFNHFARMSAHLSVAQALLTRENATAEIDRVLREALYARRPVYIQLPSDVASFKVAPPTTPLRPSPPPVDPKAVEAFTRAVKTLLEPARRVSLLADFLADRFEVRHAVQQWVDDVPLPHATLLLGKGLLNEQHPLFCGTYSGLASSERLIRVIEDADAIITLGVCFSDTVTSGFTQNIAAEKRIDLQPFSAQVGEARFDQVPFHVSIEILHRLTAELAPFWQSPALPDKRLADPTEAGLGQQAFWQQMQAFLQPGDILVAEQGTACFGAAQLTLPVGCDFIAQPLWGSIGFTLPAAFGAQIANPTRRVVLIIGDGSAQLTVQALGAAIRYNLNTVVFILNNEGYTVERAIHGADQRYNDIAQWQWTLLAQAFGATQPTIVERVTEVGQLQQVMAKISATPQLGWVEVVLPKMDVPPLLSAVTRALEEHNTSRDE</sequence>
<name>A0ABY7HQL9_9GAMM</name>
<dbReference type="Gene3D" id="3.40.50.1220">
    <property type="entry name" value="TPP-binding domain"/>
    <property type="match status" value="1"/>
</dbReference>
<evidence type="ECO:0000256" key="2">
    <source>
        <dbReference type="ARBA" id="ARBA00001964"/>
    </source>
</evidence>
<feature type="domain" description="Thiamine pyrophosphate enzyme N-terminal TPP-binding" evidence="12">
    <location>
        <begin position="7"/>
        <end position="112"/>
    </location>
</feature>
<protein>
    <submittedName>
        <fullName evidence="13">Alpha-keto acid decarboxylase family protein</fullName>
    </submittedName>
</protein>
<comment type="cofactor">
    <cofactor evidence="1">
        <name>a metal cation</name>
        <dbReference type="ChEBI" id="CHEBI:25213"/>
    </cofactor>
</comment>
<keyword evidence="8" id="KW-0456">Lyase</keyword>
<dbReference type="InterPro" id="IPR047214">
    <property type="entry name" value="TPP_PDC_IPDC"/>
</dbReference>
<dbReference type="RefSeq" id="WP_045047502.1">
    <property type="nucleotide sequence ID" value="NZ_CP114058.1"/>
</dbReference>
<evidence type="ECO:0000256" key="5">
    <source>
        <dbReference type="ARBA" id="ARBA00022793"/>
    </source>
</evidence>
<evidence type="ECO:0000256" key="9">
    <source>
        <dbReference type="RuleBase" id="RU362132"/>
    </source>
</evidence>
<evidence type="ECO:0000256" key="1">
    <source>
        <dbReference type="ARBA" id="ARBA00001920"/>
    </source>
</evidence>
<reference evidence="13" key="1">
    <citation type="submission" date="2022-12" db="EMBL/GenBank/DDBJ databases">
        <title>Complete genome sequence of an Australian strain of Rouxiella badensis DAR84756 and resolution of the R. badensis DSM100043 and R. chamberiensis DSM28324 genomes.</title>
        <authorList>
            <person name="Paul S."/>
            <person name="Anderson P.J."/>
            <person name="Maynard G."/>
            <person name="Dyall-Smith M."/>
            <person name="Kudinha T."/>
        </authorList>
    </citation>
    <scope>NUCLEOTIDE SEQUENCE</scope>
    <source>
        <strain evidence="13">DSM 28324</strain>
    </source>
</reference>
<evidence type="ECO:0000256" key="4">
    <source>
        <dbReference type="ARBA" id="ARBA00022723"/>
    </source>
</evidence>
<evidence type="ECO:0000259" key="12">
    <source>
        <dbReference type="Pfam" id="PF02776"/>
    </source>
</evidence>
<dbReference type="Pfam" id="PF02776">
    <property type="entry name" value="TPP_enzyme_N"/>
    <property type="match status" value="1"/>
</dbReference>
<dbReference type="InterPro" id="IPR029061">
    <property type="entry name" value="THDP-binding"/>
</dbReference>
<dbReference type="EMBL" id="CP114058">
    <property type="protein sequence ID" value="WAT01465.1"/>
    <property type="molecule type" value="Genomic_DNA"/>
</dbReference>